<dbReference type="EMBL" id="JAVREJ010000014">
    <property type="protein sequence ID" value="MDT0351687.1"/>
    <property type="molecule type" value="Genomic_DNA"/>
</dbReference>
<dbReference type="InterPro" id="IPR016130">
    <property type="entry name" value="Tyr_Pase_AS"/>
</dbReference>
<dbReference type="InterPro" id="IPR029021">
    <property type="entry name" value="Prot-tyrosine_phosphatase-like"/>
</dbReference>
<dbReference type="EC" id="3.1.3.48" evidence="3"/>
<keyword evidence="3" id="KW-0378">Hydrolase</keyword>
<dbReference type="InterPro" id="IPR026893">
    <property type="entry name" value="Tyr/Ser_Pase_IphP-type"/>
</dbReference>
<dbReference type="RefSeq" id="WP_311558106.1">
    <property type="nucleotide sequence ID" value="NZ_JAVREJ010000014.1"/>
</dbReference>
<protein>
    <submittedName>
        <fullName evidence="3">Tyrosine-protein phosphatase</fullName>
        <ecNumber evidence="3">3.1.3.48</ecNumber>
    </submittedName>
</protein>
<dbReference type="InterPro" id="IPR000387">
    <property type="entry name" value="Tyr_Pase_dom"/>
</dbReference>
<dbReference type="Proteomes" id="UP001183202">
    <property type="component" value="Unassembled WGS sequence"/>
</dbReference>
<keyword evidence="4" id="KW-1185">Reference proteome</keyword>
<dbReference type="GO" id="GO:0004725">
    <property type="term" value="F:protein tyrosine phosphatase activity"/>
    <property type="evidence" value="ECO:0007669"/>
    <property type="project" value="UniProtKB-EC"/>
</dbReference>
<dbReference type="PANTHER" id="PTHR31126:SF1">
    <property type="entry name" value="TYROSINE SPECIFIC PROTEIN PHOSPHATASES DOMAIN-CONTAINING PROTEIN"/>
    <property type="match status" value="1"/>
</dbReference>
<evidence type="ECO:0000313" key="3">
    <source>
        <dbReference type="EMBL" id="MDT0351687.1"/>
    </source>
</evidence>
<reference evidence="4" key="1">
    <citation type="submission" date="2023-07" db="EMBL/GenBank/DDBJ databases">
        <title>30 novel species of actinomycetes from the DSMZ collection.</title>
        <authorList>
            <person name="Nouioui I."/>
        </authorList>
    </citation>
    <scope>NUCLEOTIDE SEQUENCE [LARGE SCALE GENOMIC DNA]</scope>
    <source>
        <strain evidence="4">DSM 45834</strain>
    </source>
</reference>
<dbReference type="PROSITE" id="PS50056">
    <property type="entry name" value="TYR_PHOSPHATASE_2"/>
    <property type="match status" value="1"/>
</dbReference>
<dbReference type="PANTHER" id="PTHR31126">
    <property type="entry name" value="TYROSINE-PROTEIN PHOSPHATASE"/>
    <property type="match status" value="1"/>
</dbReference>
<dbReference type="SUPFAM" id="SSF52799">
    <property type="entry name" value="(Phosphotyrosine protein) phosphatases II"/>
    <property type="match status" value="1"/>
</dbReference>
<comment type="similarity">
    <text evidence="1">Belongs to the protein-tyrosine phosphatase family.</text>
</comment>
<organism evidence="3 4">
    <name type="scientific">Pseudonocardia charpentierae</name>
    <dbReference type="NCBI Taxonomy" id="3075545"/>
    <lineage>
        <taxon>Bacteria</taxon>
        <taxon>Bacillati</taxon>
        <taxon>Actinomycetota</taxon>
        <taxon>Actinomycetes</taxon>
        <taxon>Pseudonocardiales</taxon>
        <taxon>Pseudonocardiaceae</taxon>
        <taxon>Pseudonocardia</taxon>
    </lineage>
</organism>
<comment type="caution">
    <text evidence="3">The sequence shown here is derived from an EMBL/GenBank/DDBJ whole genome shotgun (WGS) entry which is preliminary data.</text>
</comment>
<sequence length="267" mass="28955">MGDAVQETVDAVQDAVQESEPDRWLRFDGLDNVRDAGGLPLRDGGRTRFGQLFRSANLRYVTDADVAHLVDVLGLRLVIDLRTAREIDRDGPTAVADAGVETVALSFIPEDGEALPETGDQTDPLLRAYLGYLVDRTENVVQAVRLLGGPDAGPALVHCAAGKDRTGVLLALVLDAVGVEREAVIADYALSAQHVETMFRRWTTAAGREMPDDLTPHLPRAEVIATVLARLDDEHGRDGRDGPAGWLRANGLDDAVLDRLRERLVGR</sequence>
<gene>
    <name evidence="3" type="ORF">RM445_19370</name>
</gene>
<accession>A0ABU2NDL0</accession>
<evidence type="ECO:0000256" key="1">
    <source>
        <dbReference type="ARBA" id="ARBA00009580"/>
    </source>
</evidence>
<dbReference type="Gene3D" id="3.90.190.10">
    <property type="entry name" value="Protein tyrosine phosphatase superfamily"/>
    <property type="match status" value="1"/>
</dbReference>
<proteinExistence type="inferred from homology"/>
<dbReference type="PROSITE" id="PS00383">
    <property type="entry name" value="TYR_PHOSPHATASE_1"/>
    <property type="match status" value="1"/>
</dbReference>
<name>A0ABU2NDL0_9PSEU</name>
<dbReference type="Pfam" id="PF13350">
    <property type="entry name" value="Y_phosphatase3"/>
    <property type="match status" value="1"/>
</dbReference>
<feature type="domain" description="Tyrosine specific protein phosphatases" evidence="2">
    <location>
        <begin position="138"/>
        <end position="174"/>
    </location>
</feature>
<evidence type="ECO:0000259" key="2">
    <source>
        <dbReference type="PROSITE" id="PS50056"/>
    </source>
</evidence>
<evidence type="ECO:0000313" key="4">
    <source>
        <dbReference type="Proteomes" id="UP001183202"/>
    </source>
</evidence>